<dbReference type="Proteomes" id="UP000284379">
    <property type="component" value="Unassembled WGS sequence"/>
</dbReference>
<gene>
    <name evidence="5" type="ORF">DW888_17600</name>
</gene>
<proteinExistence type="predicted"/>
<keyword evidence="2" id="KW-0732">Signal</keyword>
<sequence length="367" mass="42764">MNNKQKVGTKEEWINTRRQELLHLFQENIYSPLPTARIEYFEQKSNCSTVYNNEVIIREVTLFFGNQAPCKSFRFTIISPKLIKKVPLIIGLNFSGTNQVLFPNKAKLNGDKRWNEYPIKDIINQQYGLVTCHYQDIIQDKAEVIINYQQATDTGNTPEGAISIWAWGLIRMMDYIERQDSIYKTDQVILYGFSRLGKVALWAGANDERFSMVISNASGCGGAGLFRHHVYENIAQINKRFAYWFTPKFKQYSNNESSLPVDQHMLLGLIAPRPLYISNALNDQYVEPMSEFKAAKLAEPIYKLFGQKGIPDDTPQIEVPYWENRIGYHIRKGKHDITDFDWYNYFIFINKNQQSRYPPITSYKKKE</sequence>
<keyword evidence="1" id="KW-0719">Serine esterase</keyword>
<name>A0A413VDX6_9BACE</name>
<evidence type="ECO:0000256" key="2">
    <source>
        <dbReference type="ARBA" id="ARBA00022729"/>
    </source>
</evidence>
<evidence type="ECO:0000313" key="5">
    <source>
        <dbReference type="EMBL" id="RHB31745.1"/>
    </source>
</evidence>
<evidence type="ECO:0000256" key="3">
    <source>
        <dbReference type="ARBA" id="ARBA00022801"/>
    </source>
</evidence>
<evidence type="ECO:0000313" key="6">
    <source>
        <dbReference type="Proteomes" id="UP000284379"/>
    </source>
</evidence>
<dbReference type="AlphaFoldDB" id="A0A413VDX6"/>
<dbReference type="Pfam" id="PF22244">
    <property type="entry name" value="GCE_fung"/>
    <property type="match status" value="1"/>
</dbReference>
<dbReference type="Gene3D" id="3.40.50.1820">
    <property type="entry name" value="alpha/beta hydrolase"/>
    <property type="match status" value="1"/>
</dbReference>
<reference evidence="5 6" key="1">
    <citation type="submission" date="2018-08" db="EMBL/GenBank/DDBJ databases">
        <title>A genome reference for cultivated species of the human gut microbiota.</title>
        <authorList>
            <person name="Zou Y."/>
            <person name="Xue W."/>
            <person name="Luo G."/>
        </authorList>
    </citation>
    <scope>NUCLEOTIDE SEQUENCE [LARGE SCALE GENOMIC DNA]</scope>
    <source>
        <strain evidence="5 6">AM40-30BH</strain>
    </source>
</reference>
<dbReference type="GO" id="GO:0052689">
    <property type="term" value="F:carboxylic ester hydrolase activity"/>
    <property type="evidence" value="ECO:0007669"/>
    <property type="project" value="UniProtKB-KW"/>
</dbReference>
<accession>A0A413VDX6</accession>
<keyword evidence="3" id="KW-0378">Hydrolase</keyword>
<feature type="domain" description="4-O-methyl-glucuronoyl methylesterase-like" evidence="4">
    <location>
        <begin position="156"/>
        <end position="306"/>
    </location>
</feature>
<organism evidence="5 6">
    <name type="scientific">Bacteroides nordii</name>
    <dbReference type="NCBI Taxonomy" id="291645"/>
    <lineage>
        <taxon>Bacteria</taxon>
        <taxon>Pseudomonadati</taxon>
        <taxon>Bacteroidota</taxon>
        <taxon>Bacteroidia</taxon>
        <taxon>Bacteroidales</taxon>
        <taxon>Bacteroidaceae</taxon>
        <taxon>Bacteroides</taxon>
    </lineage>
</organism>
<evidence type="ECO:0000256" key="1">
    <source>
        <dbReference type="ARBA" id="ARBA00022487"/>
    </source>
</evidence>
<comment type="caution">
    <text evidence="5">The sequence shown here is derived from an EMBL/GenBank/DDBJ whole genome shotgun (WGS) entry which is preliminary data.</text>
</comment>
<evidence type="ECO:0000259" key="4">
    <source>
        <dbReference type="Pfam" id="PF22244"/>
    </source>
</evidence>
<dbReference type="InterPro" id="IPR029058">
    <property type="entry name" value="AB_hydrolase_fold"/>
</dbReference>
<dbReference type="SUPFAM" id="SSF53474">
    <property type="entry name" value="alpha/beta-Hydrolases"/>
    <property type="match status" value="1"/>
</dbReference>
<dbReference type="EMBL" id="QSGO01000021">
    <property type="protein sequence ID" value="RHB31745.1"/>
    <property type="molecule type" value="Genomic_DNA"/>
</dbReference>
<protein>
    <recommendedName>
        <fullName evidence="4">4-O-methyl-glucuronoyl methylesterase-like domain-containing protein</fullName>
    </recommendedName>
</protein>
<dbReference type="InterPro" id="IPR054579">
    <property type="entry name" value="GCE-like_dom"/>
</dbReference>